<accession>A0A5K3FFB6</accession>
<proteinExistence type="predicted"/>
<dbReference type="AlphaFoldDB" id="A0A5K3FFB6"/>
<dbReference type="WBParaSite" id="MCU_007719-RA">
    <property type="protein sequence ID" value="MCU_007719-RA"/>
    <property type="gene ID" value="MCU_007719"/>
</dbReference>
<evidence type="ECO:0000256" key="1">
    <source>
        <dbReference type="SAM" id="MobiDB-lite"/>
    </source>
</evidence>
<reference evidence="3" key="1">
    <citation type="submission" date="2019-11" db="UniProtKB">
        <authorList>
            <consortium name="WormBaseParasite"/>
        </authorList>
    </citation>
    <scope>IDENTIFICATION</scope>
</reference>
<feature type="signal peptide" evidence="2">
    <location>
        <begin position="1"/>
        <end position="16"/>
    </location>
</feature>
<dbReference type="SUPFAM" id="SSF55797">
    <property type="entry name" value="PR-1-like"/>
    <property type="match status" value="1"/>
</dbReference>
<evidence type="ECO:0000313" key="3">
    <source>
        <dbReference type="WBParaSite" id="MCU_007719-RA"/>
    </source>
</evidence>
<feature type="region of interest" description="Disordered" evidence="1">
    <location>
        <begin position="173"/>
        <end position="202"/>
    </location>
</feature>
<feature type="compositionally biased region" description="Low complexity" evidence="1">
    <location>
        <begin position="176"/>
        <end position="195"/>
    </location>
</feature>
<name>A0A5K3FFB6_MESCO</name>
<organism evidence="3">
    <name type="scientific">Mesocestoides corti</name>
    <name type="common">Flatworm</name>
    <dbReference type="NCBI Taxonomy" id="53468"/>
    <lineage>
        <taxon>Eukaryota</taxon>
        <taxon>Metazoa</taxon>
        <taxon>Spiralia</taxon>
        <taxon>Lophotrochozoa</taxon>
        <taxon>Platyhelminthes</taxon>
        <taxon>Cestoda</taxon>
        <taxon>Eucestoda</taxon>
        <taxon>Cyclophyllidea</taxon>
        <taxon>Mesocestoididae</taxon>
        <taxon>Mesocestoides</taxon>
    </lineage>
</organism>
<protein>
    <submittedName>
        <fullName evidence="3">SCP domain-containing protein</fullName>
    </submittedName>
</protein>
<sequence length="202" mass="22549">MPNIFCLLFVLGHVVADVPSQRERLDLLGFLVRLRKDVSPPASNMNLLVSFDPILEFTMGITSSYESRNYDYDSNSCRGTCRNYKLMVWAATTEVGCAKHQCFSKKDTMDRKSILACVFNNVDNALIERPYEMGESCSNCHGESDCLYNQCHQRVSSTQGNCTSTSITMTKTLPNTFTSTPSSQTHTTTTDSAVTPMETTNF</sequence>
<dbReference type="InterPro" id="IPR035940">
    <property type="entry name" value="CAP_sf"/>
</dbReference>
<keyword evidence="2" id="KW-0732">Signal</keyword>
<evidence type="ECO:0000256" key="2">
    <source>
        <dbReference type="SAM" id="SignalP"/>
    </source>
</evidence>
<dbReference type="Gene3D" id="3.40.33.10">
    <property type="entry name" value="CAP"/>
    <property type="match status" value="1"/>
</dbReference>
<feature type="chain" id="PRO_5024270530" evidence="2">
    <location>
        <begin position="17"/>
        <end position="202"/>
    </location>
</feature>